<protein>
    <submittedName>
        <fullName evidence="1">Uncharacterized protein YndB with AHSA1/START domain</fullName>
    </submittedName>
</protein>
<dbReference type="RefSeq" id="WP_236650185.1">
    <property type="nucleotide sequence ID" value="NZ_BAAABQ010000054.1"/>
</dbReference>
<dbReference type="SUPFAM" id="SSF55961">
    <property type="entry name" value="Bet v1-like"/>
    <property type="match status" value="1"/>
</dbReference>
<name>A0ABR6BUR4_9PSEU</name>
<dbReference type="CDD" id="cd07821">
    <property type="entry name" value="PYR_PYL_RCAR_like"/>
    <property type="match status" value="1"/>
</dbReference>
<accession>A0ABR6BUR4</accession>
<evidence type="ECO:0000313" key="1">
    <source>
        <dbReference type="EMBL" id="MBA8930307.1"/>
    </source>
</evidence>
<dbReference type="EMBL" id="JACJID010000006">
    <property type="protein sequence ID" value="MBA8930307.1"/>
    <property type="molecule type" value="Genomic_DNA"/>
</dbReference>
<dbReference type="InterPro" id="IPR023393">
    <property type="entry name" value="START-like_dom_sf"/>
</dbReference>
<sequence>MYQMVHRRHTIEATAHTPAPPGAVYDLLRDGSTWPMWTPINSFRLERAGQDEPEGVGAIRVFRTVRAPKPVTMRERVAELVPQRRFSYEALSGLAVRDYRADVDLTPDGTGTTIHWRSAFNAKVPGTGWLYRRALEPVIRRCVAGLAAESARRTSPAEG</sequence>
<gene>
    <name evidence="1" type="ORF">BC739_007540</name>
</gene>
<dbReference type="InterPro" id="IPR019587">
    <property type="entry name" value="Polyketide_cyclase/dehydratase"/>
</dbReference>
<comment type="caution">
    <text evidence="1">The sequence shown here is derived from an EMBL/GenBank/DDBJ whole genome shotgun (WGS) entry which is preliminary data.</text>
</comment>
<proteinExistence type="predicted"/>
<reference evidence="1 2" key="1">
    <citation type="submission" date="2020-08" db="EMBL/GenBank/DDBJ databases">
        <title>Genomic Encyclopedia of Archaeal and Bacterial Type Strains, Phase II (KMG-II): from individual species to whole genera.</title>
        <authorList>
            <person name="Goeker M."/>
        </authorList>
    </citation>
    <scope>NUCLEOTIDE SEQUENCE [LARGE SCALE GENOMIC DNA]</scope>
    <source>
        <strain evidence="1 2">DSM 43850</strain>
    </source>
</reference>
<keyword evidence="2" id="KW-1185">Reference proteome</keyword>
<dbReference type="Gene3D" id="3.30.530.20">
    <property type="match status" value="1"/>
</dbReference>
<dbReference type="Pfam" id="PF10604">
    <property type="entry name" value="Polyketide_cyc2"/>
    <property type="match status" value="1"/>
</dbReference>
<organism evidence="1 2">
    <name type="scientific">Kutzneria viridogrisea</name>
    <dbReference type="NCBI Taxonomy" id="47990"/>
    <lineage>
        <taxon>Bacteria</taxon>
        <taxon>Bacillati</taxon>
        <taxon>Actinomycetota</taxon>
        <taxon>Actinomycetes</taxon>
        <taxon>Pseudonocardiales</taxon>
        <taxon>Pseudonocardiaceae</taxon>
        <taxon>Kutzneria</taxon>
    </lineage>
</organism>
<dbReference type="Proteomes" id="UP000517916">
    <property type="component" value="Unassembled WGS sequence"/>
</dbReference>
<evidence type="ECO:0000313" key="2">
    <source>
        <dbReference type="Proteomes" id="UP000517916"/>
    </source>
</evidence>